<accession>A0A644YPG6</accession>
<name>A0A644YPG6_9ZZZZ</name>
<dbReference type="AlphaFoldDB" id="A0A644YPG6"/>
<organism evidence="1">
    <name type="scientific">bioreactor metagenome</name>
    <dbReference type="NCBI Taxonomy" id="1076179"/>
    <lineage>
        <taxon>unclassified sequences</taxon>
        <taxon>metagenomes</taxon>
        <taxon>ecological metagenomes</taxon>
    </lineage>
</organism>
<gene>
    <name evidence="1" type="ORF">SDC9_76712</name>
</gene>
<reference evidence="1" key="1">
    <citation type="submission" date="2019-08" db="EMBL/GenBank/DDBJ databases">
        <authorList>
            <person name="Kucharzyk K."/>
            <person name="Murdoch R.W."/>
            <person name="Higgins S."/>
            <person name="Loffler F."/>
        </authorList>
    </citation>
    <scope>NUCLEOTIDE SEQUENCE</scope>
</reference>
<dbReference type="EMBL" id="VSSQ01005715">
    <property type="protein sequence ID" value="MPM30167.1"/>
    <property type="molecule type" value="Genomic_DNA"/>
</dbReference>
<sequence length="166" mass="17775">MATGKGDPVGGDILVLVLYQNLLHLGRGTAKALRPARTGLHELLGELHVVGDVEDILAGIGCGRKNRIGGLGPCESDPPALLPDLHLGGVRHPFLLVWKEYRLVHYFVIPNILAFICSTVSSVRPALRTVDSTSSAAFLVAARIFSSRSMFTVAADSRSLIARLIL</sequence>
<proteinExistence type="predicted"/>
<evidence type="ECO:0000313" key="1">
    <source>
        <dbReference type="EMBL" id="MPM30167.1"/>
    </source>
</evidence>
<comment type="caution">
    <text evidence="1">The sequence shown here is derived from an EMBL/GenBank/DDBJ whole genome shotgun (WGS) entry which is preliminary data.</text>
</comment>
<protein>
    <submittedName>
        <fullName evidence="1">Uncharacterized protein</fullName>
    </submittedName>
</protein>